<name>A0AAE0BTD7_9CHLO</name>
<evidence type="ECO:0000256" key="1">
    <source>
        <dbReference type="ARBA" id="ARBA00007626"/>
    </source>
</evidence>
<evidence type="ECO:0000259" key="5">
    <source>
        <dbReference type="Pfam" id="PF17177"/>
    </source>
</evidence>
<dbReference type="AlphaFoldDB" id="A0AAE0BTD7"/>
<feature type="domain" description="PROP1-like PPR" evidence="5">
    <location>
        <begin position="411"/>
        <end position="564"/>
    </location>
</feature>
<keyword evidence="7" id="KW-1185">Reference proteome</keyword>
<feature type="compositionally biased region" description="Basic and acidic residues" evidence="4">
    <location>
        <begin position="80"/>
        <end position="90"/>
    </location>
</feature>
<dbReference type="SUPFAM" id="SSF160443">
    <property type="entry name" value="SMR domain-like"/>
    <property type="match status" value="1"/>
</dbReference>
<evidence type="ECO:0000313" key="6">
    <source>
        <dbReference type="EMBL" id="KAK3241754.1"/>
    </source>
</evidence>
<feature type="repeat" description="PPR" evidence="3">
    <location>
        <begin position="506"/>
        <end position="540"/>
    </location>
</feature>
<reference evidence="6 7" key="1">
    <citation type="journal article" date="2015" name="Genome Biol. Evol.">
        <title>Comparative Genomics of a Bacterivorous Green Alga Reveals Evolutionary Causalities and Consequences of Phago-Mixotrophic Mode of Nutrition.</title>
        <authorList>
            <person name="Burns J.A."/>
            <person name="Paasch A."/>
            <person name="Narechania A."/>
            <person name="Kim E."/>
        </authorList>
    </citation>
    <scope>NUCLEOTIDE SEQUENCE [LARGE SCALE GENOMIC DNA]</scope>
    <source>
        <strain evidence="6 7">PLY_AMNH</strain>
    </source>
</reference>
<comment type="caution">
    <text evidence="6">The sequence shown here is derived from an EMBL/GenBank/DDBJ whole genome shotgun (WGS) entry which is preliminary data.</text>
</comment>
<dbReference type="Pfam" id="PF13812">
    <property type="entry name" value="PPR_3"/>
    <property type="match status" value="1"/>
</dbReference>
<sequence>MQHRLRALRQVFTTFVPSRLWSCTSSSYVPRDRSGLVEMGAARSGCAWDYLHCKPKDMSFHSSGRTFSQAPERFPRRGRRGQDPRDKREGWGGVPSRKARASRLDERDESKYRKWSRVDNTLTGKDGVGLYGHVYKTYASLKKEYPLSTTKGKLRVNKKITAVKEDLKPRLPNPLLESNIREEGERFNAKRKISRSGVPRSRDADDDIFAAPNSVSSFVWVTKPGQKVFLSKIRMPEVLAAIKDLPKLRSVKHVMDTLKIDSYSFRALLDGLRRQKTVDRCVEVFHWAEEQELIMTSHHYVHILSIYKERREWQKAFELFAKIKERGAHKDIYIFSTMISICNKAKKSQWASTIFDEMIACGIEPNVVTYSSLISACANGATPQSAVFRFQQMLELNIEPNSFTISAYFTACEKGYMWPEALEMYRSINNGTYDVAMTNHMYSALFSAAVMASDPAEVQPIYHQMRSSGFVADLVTYSAALTCHISDLDMCLQIHTDMMGAGIKPTTWTYSALMQACAPEGRWDKAQELLFEMESKGLQPNEFTLNALILTSYGDWERAKGFYEWARSRLPRLIAEHTADKNGVIGLDNPFTPIYNAFIDQCYIAGHEDEAQQVFQDMIDDGIRPSQTTGNIMLSHIWESDRHRAVEFHQQLGVYKPVFFKSKHLKAIDLHSMSQGSAAVSLSLWILELHEQVKATGDLQGMPELLGVITGHRNRRPGEPVLKSFVPEFLEGLGAPFAVDSGNEGQLLASRKDVATWLRGVENIRETLFGTAKPERGREQNEK</sequence>
<feature type="repeat" description="PPR" evidence="3">
    <location>
        <begin position="366"/>
        <end position="400"/>
    </location>
</feature>
<dbReference type="Pfam" id="PF01535">
    <property type="entry name" value="PPR"/>
    <property type="match status" value="1"/>
</dbReference>
<evidence type="ECO:0000256" key="3">
    <source>
        <dbReference type="PROSITE-ProRule" id="PRU00708"/>
    </source>
</evidence>
<evidence type="ECO:0000313" key="7">
    <source>
        <dbReference type="Proteomes" id="UP001190700"/>
    </source>
</evidence>
<dbReference type="PANTHER" id="PTHR47447:SF17">
    <property type="entry name" value="OS12G0638900 PROTEIN"/>
    <property type="match status" value="1"/>
</dbReference>
<protein>
    <recommendedName>
        <fullName evidence="5">PROP1-like PPR domain-containing protein</fullName>
    </recommendedName>
</protein>
<dbReference type="InterPro" id="IPR036063">
    <property type="entry name" value="Smr_dom_sf"/>
</dbReference>
<dbReference type="PANTHER" id="PTHR47447">
    <property type="entry name" value="OS03G0856100 PROTEIN"/>
    <property type="match status" value="1"/>
</dbReference>
<evidence type="ECO:0000256" key="4">
    <source>
        <dbReference type="SAM" id="MobiDB-lite"/>
    </source>
</evidence>
<dbReference type="InterPro" id="IPR011990">
    <property type="entry name" value="TPR-like_helical_dom_sf"/>
</dbReference>
<dbReference type="NCBIfam" id="TIGR00756">
    <property type="entry name" value="PPR"/>
    <property type="match status" value="3"/>
</dbReference>
<accession>A0AAE0BTD7</accession>
<dbReference type="PROSITE" id="PS51375">
    <property type="entry name" value="PPR"/>
    <property type="match status" value="4"/>
</dbReference>
<dbReference type="EMBL" id="LGRX02033319">
    <property type="protein sequence ID" value="KAK3241754.1"/>
    <property type="molecule type" value="Genomic_DNA"/>
</dbReference>
<dbReference type="Pfam" id="PF17177">
    <property type="entry name" value="PPR_long"/>
    <property type="match status" value="1"/>
</dbReference>
<feature type="region of interest" description="Disordered" evidence="4">
    <location>
        <begin position="61"/>
        <end position="106"/>
    </location>
</feature>
<dbReference type="Proteomes" id="UP001190700">
    <property type="component" value="Unassembled WGS sequence"/>
</dbReference>
<organism evidence="6 7">
    <name type="scientific">Cymbomonas tetramitiformis</name>
    <dbReference type="NCBI Taxonomy" id="36881"/>
    <lineage>
        <taxon>Eukaryota</taxon>
        <taxon>Viridiplantae</taxon>
        <taxon>Chlorophyta</taxon>
        <taxon>Pyramimonadophyceae</taxon>
        <taxon>Pyramimonadales</taxon>
        <taxon>Pyramimonadaceae</taxon>
        <taxon>Cymbomonas</taxon>
    </lineage>
</organism>
<gene>
    <name evidence="6" type="ORF">CYMTET_48510</name>
</gene>
<proteinExistence type="inferred from homology"/>
<comment type="similarity">
    <text evidence="1">Belongs to the PPR family. P subfamily.</text>
</comment>
<feature type="repeat" description="PPR" evidence="3">
    <location>
        <begin position="591"/>
        <end position="625"/>
    </location>
</feature>
<dbReference type="InterPro" id="IPR033443">
    <property type="entry name" value="PROP1-like_PPR_dom"/>
</dbReference>
<evidence type="ECO:0000256" key="2">
    <source>
        <dbReference type="ARBA" id="ARBA00022737"/>
    </source>
</evidence>
<feature type="repeat" description="PPR" evidence="3">
    <location>
        <begin position="331"/>
        <end position="365"/>
    </location>
</feature>
<dbReference type="InterPro" id="IPR002885">
    <property type="entry name" value="PPR_rpt"/>
</dbReference>
<keyword evidence="2" id="KW-0677">Repeat</keyword>
<dbReference type="Gene3D" id="1.25.40.10">
    <property type="entry name" value="Tetratricopeptide repeat domain"/>
    <property type="match status" value="3"/>
</dbReference>